<dbReference type="InterPro" id="IPR013785">
    <property type="entry name" value="Aldolase_TIM"/>
</dbReference>
<evidence type="ECO:0000313" key="6">
    <source>
        <dbReference type="EMBL" id="RBW70941.1"/>
    </source>
</evidence>
<keyword evidence="1 3" id="KW-0456">Lyase</keyword>
<dbReference type="InterPro" id="IPR002220">
    <property type="entry name" value="DapA-like"/>
</dbReference>
<protein>
    <submittedName>
        <fullName evidence="6">Dihydrodipicolinate synthase family protein</fullName>
    </submittedName>
</protein>
<reference evidence="6 7" key="1">
    <citation type="submission" date="2018-07" db="EMBL/GenBank/DDBJ databases">
        <title>Lottiidibacillus patelloidae gen. nov., sp. nov., isolated from the intestinal tract of a marine limpet and the reclassification of B. taeanensis BH030017T, B. algicola KMM 3737T and B. hwajinpoensis SW-72T as genus Lottiidibacillus.</title>
        <authorList>
            <person name="Liu R."/>
            <person name="Huang Z."/>
        </authorList>
    </citation>
    <scope>NUCLEOTIDE SEQUENCE [LARGE SCALE GENOMIC DNA]</scope>
    <source>
        <strain evidence="6 7">BH030017</strain>
    </source>
</reference>
<gene>
    <name evidence="6" type="ORF">DS031_02805</name>
</gene>
<dbReference type="EMBL" id="QOCW01000002">
    <property type="protein sequence ID" value="RBW70941.1"/>
    <property type="molecule type" value="Genomic_DNA"/>
</dbReference>
<dbReference type="PROSITE" id="PS00666">
    <property type="entry name" value="DHDPS_2"/>
    <property type="match status" value="1"/>
</dbReference>
<accession>A0A366Y427</accession>
<name>A0A366Y427_9BACI</name>
<dbReference type="CDD" id="cd00408">
    <property type="entry name" value="DHDPS-like"/>
    <property type="match status" value="1"/>
</dbReference>
<dbReference type="Pfam" id="PF00701">
    <property type="entry name" value="DHDPS"/>
    <property type="match status" value="1"/>
</dbReference>
<feature type="binding site" evidence="5">
    <location>
        <position position="210"/>
    </location>
    <ligand>
        <name>pyruvate</name>
        <dbReference type="ChEBI" id="CHEBI:15361"/>
    </ligand>
</feature>
<dbReference type="Proteomes" id="UP000253314">
    <property type="component" value="Unassembled WGS sequence"/>
</dbReference>
<dbReference type="PANTHER" id="PTHR12128">
    <property type="entry name" value="DIHYDRODIPICOLINATE SYNTHASE"/>
    <property type="match status" value="1"/>
</dbReference>
<keyword evidence="2" id="KW-0704">Schiff base</keyword>
<proteinExistence type="inferred from homology"/>
<evidence type="ECO:0000256" key="2">
    <source>
        <dbReference type="ARBA" id="ARBA00023270"/>
    </source>
</evidence>
<dbReference type="PRINTS" id="PR00146">
    <property type="entry name" value="DHPICSNTHASE"/>
</dbReference>
<dbReference type="InterPro" id="IPR020625">
    <property type="entry name" value="Schiff_base-form_aldolases_AS"/>
</dbReference>
<feature type="active site" description="Schiff-base intermediate with substrate" evidence="4">
    <location>
        <position position="165"/>
    </location>
</feature>
<dbReference type="GO" id="GO:0016829">
    <property type="term" value="F:lyase activity"/>
    <property type="evidence" value="ECO:0007669"/>
    <property type="project" value="UniProtKB-KW"/>
</dbReference>
<evidence type="ECO:0000256" key="1">
    <source>
        <dbReference type="ARBA" id="ARBA00023239"/>
    </source>
</evidence>
<dbReference type="SUPFAM" id="SSF51569">
    <property type="entry name" value="Aldolase"/>
    <property type="match status" value="1"/>
</dbReference>
<organism evidence="6 7">
    <name type="scientific">Bacillus taeanensis</name>
    <dbReference type="NCBI Taxonomy" id="273032"/>
    <lineage>
        <taxon>Bacteria</taxon>
        <taxon>Bacillati</taxon>
        <taxon>Bacillota</taxon>
        <taxon>Bacilli</taxon>
        <taxon>Bacillales</taxon>
        <taxon>Bacillaceae</taxon>
        <taxon>Bacillus</taxon>
    </lineage>
</organism>
<evidence type="ECO:0000256" key="4">
    <source>
        <dbReference type="PIRSR" id="PIRSR001365-1"/>
    </source>
</evidence>
<dbReference type="Gene3D" id="3.20.20.70">
    <property type="entry name" value="Aldolase class I"/>
    <property type="match status" value="1"/>
</dbReference>
<dbReference type="AlphaFoldDB" id="A0A366Y427"/>
<evidence type="ECO:0000313" key="7">
    <source>
        <dbReference type="Proteomes" id="UP000253314"/>
    </source>
</evidence>
<feature type="active site" description="Proton donor/acceptor" evidence="4">
    <location>
        <position position="136"/>
    </location>
</feature>
<evidence type="ECO:0000256" key="3">
    <source>
        <dbReference type="PIRNR" id="PIRNR001365"/>
    </source>
</evidence>
<dbReference type="OrthoDB" id="9771791at2"/>
<comment type="caution">
    <text evidence="6">The sequence shown here is derived from an EMBL/GenBank/DDBJ whole genome shotgun (WGS) entry which is preliminary data.</text>
</comment>
<dbReference type="InterPro" id="IPR020624">
    <property type="entry name" value="Schiff_base-form_aldolases_CS"/>
</dbReference>
<dbReference type="PIRSF" id="PIRSF001365">
    <property type="entry name" value="DHDPS"/>
    <property type="match status" value="1"/>
</dbReference>
<evidence type="ECO:0000256" key="5">
    <source>
        <dbReference type="PIRSR" id="PIRSR001365-2"/>
    </source>
</evidence>
<dbReference type="SMART" id="SM01130">
    <property type="entry name" value="DHDPS"/>
    <property type="match status" value="1"/>
</dbReference>
<comment type="similarity">
    <text evidence="3">Belongs to the DapA family.</text>
</comment>
<dbReference type="PROSITE" id="PS00665">
    <property type="entry name" value="DHDPS_1"/>
    <property type="match status" value="1"/>
</dbReference>
<sequence>MKKLFKGIIPPVSTIFNENGRFDERGMAKMIDFLIESGVHGLFFLGSGGEFTQLSAAERKRIAAFSVQYVNGRVPVLIGTGSTNTREVIELNEHSEKIGADGVVIVNPYYWPLSEANLFKHYEDAANSINLPILLYNFPQLTGQDLSADFVLKLAAKHSNIVGIKETVDTASYYREMILKVKAEYPHFSIFTGYDDHLLNNLSLGGDGAISASSNFMPELTIGIYEAFQQKDFDKALKMHQQLAFLPLLYKLDAPFTNVIKEAVKLRGIPISTFVLPPGRALSEEKMIELKKLLDQASFSKITQ</sequence>
<dbReference type="GO" id="GO:0005829">
    <property type="term" value="C:cytosol"/>
    <property type="evidence" value="ECO:0007669"/>
    <property type="project" value="TreeGrafter"/>
</dbReference>
<dbReference type="RefSeq" id="WP_113804419.1">
    <property type="nucleotide sequence ID" value="NZ_QOCW01000002.1"/>
</dbReference>
<keyword evidence="7" id="KW-1185">Reference proteome</keyword>
<dbReference type="PANTHER" id="PTHR12128:SF28">
    <property type="entry name" value="2-DEHYDRO-3-DEOXY-D-GLUCONATE ALDOLASE YAGE-RELATED"/>
    <property type="match status" value="1"/>
</dbReference>